<comment type="caution">
    <text evidence="10">The sequence shown here is derived from an EMBL/GenBank/DDBJ whole genome shotgun (WGS) entry which is preliminary data.</text>
</comment>
<evidence type="ECO:0000313" key="11">
    <source>
        <dbReference type="Proteomes" id="UP001139353"/>
    </source>
</evidence>
<dbReference type="Gene3D" id="3.40.50.2300">
    <property type="match status" value="1"/>
</dbReference>
<proteinExistence type="predicted"/>
<sequence length="631" mass="68796">MKREDSPSSILTLPNDALFEPRAPMPSATAAGDDAELVVGQIDPLIDQVDNLHAFARTGLVGNTVGAGVIVALYHQAVPLLTMTVWAILFAAALVLRAVLTVTYLRRWRGSSALLRSWRNRYLTGVLATGAMWGLSVWLFYPFGGNLERTALLLTVYSFCISAVPALATQFGAFIAFVALTFVPMILRIALLPDHDGWTLAAILFLIFGITVMLGRGYQRSFARVVALKQRGLQLLAQLQVEKVAADQARREAETANRAKTQFFAAASHDLRQPLHALGLFAEALRHRVGADAEVAHLVNSINSSVDALEGLFSELLDITKIDTGGVEAHPENFSCEAMFARLKLHYEPTAFEKGLALRFHGGKHFGYADPLLLDRVVRNLLSNAIRYTNDGGVVVAARQRGDKLRFEVWDTGLGIRPHEQERIFEEFYQVSNDAPPLDPTQRKGLGLGLAIVRRLARVLDAPLRLRSVAGRGTMFSIEIPLGHRPKPTEPSLPRSAALGLTLDRKLIVIVEDDPSVLGGLQVLLKSWGADVVAFDGYAAAAEWAGAAAAQKMIRPDLLIVDFRLESGHTGLEVIDAMRGAFGKSLPAVIVTGSLMSNQEGEAQAHDFHLLLKPVVPTKLRAMIAFKLGQR</sequence>
<reference evidence="10" key="1">
    <citation type="submission" date="2021-11" db="EMBL/GenBank/DDBJ databases">
        <title>BS-T2-15 a new species belonging to the Comamonadaceae family isolated from the soil of a French oak forest.</title>
        <authorList>
            <person name="Mieszkin S."/>
            <person name="Alain K."/>
        </authorList>
    </citation>
    <scope>NUCLEOTIDE SEQUENCE</scope>
    <source>
        <strain evidence="10">BS-T2-15</strain>
    </source>
</reference>
<dbReference type="SMART" id="SM00387">
    <property type="entry name" value="HATPase_c"/>
    <property type="match status" value="1"/>
</dbReference>
<gene>
    <name evidence="10" type="ORF">LPC04_00270</name>
</gene>
<dbReference type="CDD" id="cd00156">
    <property type="entry name" value="REC"/>
    <property type="match status" value="1"/>
</dbReference>
<dbReference type="SMART" id="SM00388">
    <property type="entry name" value="HisKA"/>
    <property type="match status" value="1"/>
</dbReference>
<feature type="domain" description="Response regulatory" evidence="9">
    <location>
        <begin position="507"/>
        <end position="628"/>
    </location>
</feature>
<evidence type="ECO:0000256" key="3">
    <source>
        <dbReference type="ARBA" id="ARBA00022553"/>
    </source>
</evidence>
<dbReference type="InterPro" id="IPR004358">
    <property type="entry name" value="Sig_transdc_His_kin-like_C"/>
</dbReference>
<dbReference type="InterPro" id="IPR036097">
    <property type="entry name" value="HisK_dim/P_sf"/>
</dbReference>
<dbReference type="InterPro" id="IPR003661">
    <property type="entry name" value="HisK_dim/P_dom"/>
</dbReference>
<evidence type="ECO:0000256" key="6">
    <source>
        <dbReference type="PROSITE-ProRule" id="PRU00169"/>
    </source>
</evidence>
<dbReference type="EC" id="2.7.13.3" evidence="2"/>
<accession>A0A9X2BX24</accession>
<dbReference type="PANTHER" id="PTHR43047:SF9">
    <property type="entry name" value="HISTIDINE KINASE"/>
    <property type="match status" value="1"/>
</dbReference>
<dbReference type="InterPro" id="IPR001789">
    <property type="entry name" value="Sig_transdc_resp-reg_receiver"/>
</dbReference>
<dbReference type="Gene3D" id="1.10.287.130">
    <property type="match status" value="1"/>
</dbReference>
<dbReference type="Gene3D" id="3.30.565.10">
    <property type="entry name" value="Histidine kinase-like ATPase, C-terminal domain"/>
    <property type="match status" value="1"/>
</dbReference>
<feature type="modified residue" description="4-aspartylphosphate" evidence="6">
    <location>
        <position position="562"/>
    </location>
</feature>
<evidence type="ECO:0000256" key="7">
    <source>
        <dbReference type="SAM" id="Phobius"/>
    </source>
</evidence>
<dbReference type="PROSITE" id="PS50110">
    <property type="entry name" value="RESPONSE_REGULATORY"/>
    <property type="match status" value="1"/>
</dbReference>
<feature type="transmembrane region" description="Helical" evidence="7">
    <location>
        <begin position="121"/>
        <end position="141"/>
    </location>
</feature>
<dbReference type="InterPro" id="IPR036890">
    <property type="entry name" value="HATPase_C_sf"/>
</dbReference>
<keyword evidence="4" id="KW-0808">Transferase</keyword>
<evidence type="ECO:0000313" key="10">
    <source>
        <dbReference type="EMBL" id="MCK9684138.1"/>
    </source>
</evidence>
<evidence type="ECO:0000256" key="4">
    <source>
        <dbReference type="ARBA" id="ARBA00022679"/>
    </source>
</evidence>
<dbReference type="GO" id="GO:0005886">
    <property type="term" value="C:plasma membrane"/>
    <property type="evidence" value="ECO:0007669"/>
    <property type="project" value="TreeGrafter"/>
</dbReference>
<keyword evidence="11" id="KW-1185">Reference proteome</keyword>
<evidence type="ECO:0000256" key="2">
    <source>
        <dbReference type="ARBA" id="ARBA00012438"/>
    </source>
</evidence>
<dbReference type="AlphaFoldDB" id="A0A9X2BX24"/>
<feature type="domain" description="Histidine kinase" evidence="8">
    <location>
        <begin position="266"/>
        <end position="484"/>
    </location>
</feature>
<feature type="transmembrane region" description="Helical" evidence="7">
    <location>
        <begin position="54"/>
        <end position="74"/>
    </location>
</feature>
<feature type="transmembrane region" description="Helical" evidence="7">
    <location>
        <begin position="197"/>
        <end position="215"/>
    </location>
</feature>
<comment type="catalytic activity">
    <reaction evidence="1">
        <text>ATP + protein L-histidine = ADP + protein N-phospho-L-histidine.</text>
        <dbReference type="EC" id="2.7.13.3"/>
    </reaction>
</comment>
<dbReference type="InterPro" id="IPR005467">
    <property type="entry name" value="His_kinase_dom"/>
</dbReference>
<dbReference type="CDD" id="cd00082">
    <property type="entry name" value="HisKA"/>
    <property type="match status" value="1"/>
</dbReference>
<dbReference type="PANTHER" id="PTHR43047">
    <property type="entry name" value="TWO-COMPONENT HISTIDINE PROTEIN KINASE"/>
    <property type="match status" value="1"/>
</dbReference>
<keyword evidence="7" id="KW-0812">Transmembrane</keyword>
<dbReference type="SUPFAM" id="SSF55874">
    <property type="entry name" value="ATPase domain of HSP90 chaperone/DNA topoisomerase II/histidine kinase"/>
    <property type="match status" value="1"/>
</dbReference>
<feature type="transmembrane region" description="Helical" evidence="7">
    <location>
        <begin position="171"/>
        <end position="191"/>
    </location>
</feature>
<dbReference type="Pfam" id="PF00072">
    <property type="entry name" value="Response_reg"/>
    <property type="match status" value="1"/>
</dbReference>
<keyword evidence="3 6" id="KW-0597">Phosphoprotein</keyword>
<keyword evidence="7" id="KW-0472">Membrane</keyword>
<dbReference type="GO" id="GO:0000155">
    <property type="term" value="F:phosphorelay sensor kinase activity"/>
    <property type="evidence" value="ECO:0007669"/>
    <property type="project" value="InterPro"/>
</dbReference>
<dbReference type="EMBL" id="JAJLJH010000001">
    <property type="protein sequence ID" value="MCK9684138.1"/>
    <property type="molecule type" value="Genomic_DNA"/>
</dbReference>
<dbReference type="InterPro" id="IPR011006">
    <property type="entry name" value="CheY-like_superfamily"/>
</dbReference>
<dbReference type="GO" id="GO:0009927">
    <property type="term" value="F:histidine phosphotransfer kinase activity"/>
    <property type="evidence" value="ECO:0007669"/>
    <property type="project" value="TreeGrafter"/>
</dbReference>
<dbReference type="SUPFAM" id="SSF47384">
    <property type="entry name" value="Homodimeric domain of signal transducing histidine kinase"/>
    <property type="match status" value="1"/>
</dbReference>
<dbReference type="SUPFAM" id="SSF52172">
    <property type="entry name" value="CheY-like"/>
    <property type="match status" value="1"/>
</dbReference>
<dbReference type="SMART" id="SM00448">
    <property type="entry name" value="REC"/>
    <property type="match status" value="1"/>
</dbReference>
<keyword evidence="5" id="KW-0418">Kinase</keyword>
<evidence type="ECO:0000259" key="8">
    <source>
        <dbReference type="PROSITE" id="PS50109"/>
    </source>
</evidence>
<protein>
    <recommendedName>
        <fullName evidence="2">histidine kinase</fullName>
        <ecNumber evidence="2">2.7.13.3</ecNumber>
    </recommendedName>
</protein>
<evidence type="ECO:0000256" key="1">
    <source>
        <dbReference type="ARBA" id="ARBA00000085"/>
    </source>
</evidence>
<name>A0A9X2BX24_9BURK</name>
<feature type="transmembrane region" description="Helical" evidence="7">
    <location>
        <begin position="80"/>
        <end position="100"/>
    </location>
</feature>
<evidence type="ECO:0000259" key="9">
    <source>
        <dbReference type="PROSITE" id="PS50110"/>
    </source>
</evidence>
<dbReference type="RefSeq" id="WP_275680171.1">
    <property type="nucleotide sequence ID" value="NZ_JAJLJH010000001.1"/>
</dbReference>
<dbReference type="InterPro" id="IPR003594">
    <property type="entry name" value="HATPase_dom"/>
</dbReference>
<dbReference type="Pfam" id="PF00512">
    <property type="entry name" value="HisKA"/>
    <property type="match status" value="1"/>
</dbReference>
<dbReference type="Pfam" id="PF02518">
    <property type="entry name" value="HATPase_c"/>
    <property type="match status" value="1"/>
</dbReference>
<dbReference type="Proteomes" id="UP001139353">
    <property type="component" value="Unassembled WGS sequence"/>
</dbReference>
<dbReference type="PRINTS" id="PR00344">
    <property type="entry name" value="BCTRLSENSOR"/>
</dbReference>
<dbReference type="PROSITE" id="PS50109">
    <property type="entry name" value="HIS_KIN"/>
    <property type="match status" value="1"/>
</dbReference>
<keyword evidence="7" id="KW-1133">Transmembrane helix</keyword>
<evidence type="ECO:0000256" key="5">
    <source>
        <dbReference type="ARBA" id="ARBA00022777"/>
    </source>
</evidence>
<organism evidence="10 11">
    <name type="scientific">Scleromatobacter humisilvae</name>
    <dbReference type="NCBI Taxonomy" id="2897159"/>
    <lineage>
        <taxon>Bacteria</taxon>
        <taxon>Pseudomonadati</taxon>
        <taxon>Pseudomonadota</taxon>
        <taxon>Betaproteobacteria</taxon>
        <taxon>Burkholderiales</taxon>
        <taxon>Sphaerotilaceae</taxon>
        <taxon>Scleromatobacter</taxon>
    </lineage>
</organism>